<dbReference type="GO" id="GO:0061630">
    <property type="term" value="F:ubiquitin protein ligase activity"/>
    <property type="evidence" value="ECO:0007669"/>
    <property type="project" value="InterPro"/>
</dbReference>
<dbReference type="InterPro" id="IPR036322">
    <property type="entry name" value="WD40_repeat_dom_sf"/>
</dbReference>
<keyword evidence="2" id="KW-0175">Coiled coil</keyword>
<evidence type="ECO:0000313" key="7">
    <source>
        <dbReference type="Proteomes" id="UP000070412"/>
    </source>
</evidence>
<evidence type="ECO:0000256" key="3">
    <source>
        <dbReference type="SAM" id="MobiDB-lite"/>
    </source>
</evidence>
<feature type="coiled-coil region" evidence="2">
    <location>
        <begin position="113"/>
        <end position="175"/>
    </location>
</feature>
<dbReference type="Pfam" id="PF00400">
    <property type="entry name" value="WD40"/>
    <property type="match status" value="2"/>
</dbReference>
<reference evidence="5" key="2">
    <citation type="submission" date="2020-01" db="EMBL/GenBank/DDBJ databases">
        <authorList>
            <person name="Korhonen P.K.K."/>
            <person name="Guangxu M.G."/>
            <person name="Wang T.W."/>
            <person name="Stroehlein A.J.S."/>
            <person name="Young N.D."/>
            <person name="Ang C.-S.A."/>
            <person name="Fernando D.W.F."/>
            <person name="Lu H.L."/>
            <person name="Taylor S.T."/>
            <person name="Ehtesham M.E.M."/>
            <person name="Najaraj S.H.N."/>
            <person name="Harsha G.H.G."/>
            <person name="Madugundu A.M."/>
            <person name="Renuse S.R."/>
            <person name="Holt D.H."/>
            <person name="Pandey A.P."/>
            <person name="Papenfuss A.P."/>
            <person name="Gasser R.B.G."/>
            <person name="Fischer K.F."/>
        </authorList>
    </citation>
    <scope>NUCLEOTIDE SEQUENCE</scope>
    <source>
        <strain evidence="5">SSS_KF_BRIS2020</strain>
    </source>
</reference>
<name>A0A834RBS7_SARSC</name>
<dbReference type="Pfam" id="PF12070">
    <property type="entry name" value="SCAI"/>
    <property type="match status" value="1"/>
</dbReference>
<dbReference type="SUPFAM" id="SSF50978">
    <property type="entry name" value="WD40 repeat-like"/>
    <property type="match status" value="1"/>
</dbReference>
<dbReference type="PANTHER" id="PTHR44080:SF1">
    <property type="entry name" value="E3 UBIQUITIN-PROTEIN LIGASE COP1"/>
    <property type="match status" value="1"/>
</dbReference>
<dbReference type="OrthoDB" id="525027at2759"/>
<dbReference type="Gene3D" id="2.130.10.10">
    <property type="entry name" value="YVTN repeat-like/Quinoprotein amine dehydrogenase"/>
    <property type="match status" value="1"/>
</dbReference>
<reference evidence="6" key="3">
    <citation type="submission" date="2022-06" db="UniProtKB">
        <authorList>
            <consortium name="EnsemblMetazoa"/>
        </authorList>
    </citation>
    <scope>IDENTIFICATION</scope>
</reference>
<evidence type="ECO:0000256" key="4">
    <source>
        <dbReference type="SAM" id="Phobius"/>
    </source>
</evidence>
<dbReference type="Gene3D" id="3.30.40.10">
    <property type="entry name" value="Zinc/RING finger domain, C3HC4 (zinc finger)"/>
    <property type="match status" value="1"/>
</dbReference>
<dbReference type="SMART" id="SM00320">
    <property type="entry name" value="WD40"/>
    <property type="match status" value="6"/>
</dbReference>
<feature type="compositionally biased region" description="Polar residues" evidence="3">
    <location>
        <begin position="1"/>
        <end position="17"/>
    </location>
</feature>
<dbReference type="InterPro" id="IPR022709">
    <property type="entry name" value="SCAI"/>
</dbReference>
<feature type="compositionally biased region" description="Low complexity" evidence="3">
    <location>
        <begin position="18"/>
        <end position="37"/>
    </location>
</feature>
<feature type="repeat" description="WD" evidence="1">
    <location>
        <begin position="548"/>
        <end position="588"/>
    </location>
</feature>
<dbReference type="PANTHER" id="PTHR44080">
    <property type="entry name" value="E3 UBIQUITIN-PROTEIN LIGASE COP1"/>
    <property type="match status" value="1"/>
</dbReference>
<dbReference type="GO" id="GO:0006351">
    <property type="term" value="P:DNA-templated transcription"/>
    <property type="evidence" value="ECO:0007669"/>
    <property type="project" value="InterPro"/>
</dbReference>
<dbReference type="InterPro" id="IPR013083">
    <property type="entry name" value="Znf_RING/FYVE/PHD"/>
</dbReference>
<feature type="region of interest" description="Disordered" evidence="3">
    <location>
        <begin position="1"/>
        <end position="45"/>
    </location>
</feature>
<dbReference type="PROSITE" id="PS50294">
    <property type="entry name" value="WD_REPEATS_REGION"/>
    <property type="match status" value="1"/>
</dbReference>
<dbReference type="EnsemblMetazoa" id="SSS_4339s_mrna">
    <property type="protein sequence ID" value="KAF7493624.1"/>
    <property type="gene ID" value="SSS_4339"/>
</dbReference>
<keyword evidence="4" id="KW-0472">Membrane</keyword>
<dbReference type="GO" id="GO:0003714">
    <property type="term" value="F:transcription corepressor activity"/>
    <property type="evidence" value="ECO:0007669"/>
    <property type="project" value="InterPro"/>
</dbReference>
<evidence type="ECO:0000313" key="6">
    <source>
        <dbReference type="EnsemblMetazoa" id="KAF7493624.1"/>
    </source>
</evidence>
<gene>
    <name evidence="5" type="ORF">SSS_4339</name>
</gene>
<feature type="repeat" description="WD" evidence="1">
    <location>
        <begin position="462"/>
        <end position="504"/>
    </location>
</feature>
<keyword evidence="4" id="KW-1133">Transmembrane helix</keyword>
<dbReference type="InterPro" id="IPR015943">
    <property type="entry name" value="WD40/YVTN_repeat-like_dom_sf"/>
</dbReference>
<dbReference type="EMBL" id="WVUK01000055">
    <property type="protein sequence ID" value="KAF7493624.1"/>
    <property type="molecule type" value="Genomic_DNA"/>
</dbReference>
<dbReference type="CDD" id="cd00200">
    <property type="entry name" value="WD40"/>
    <property type="match status" value="1"/>
</dbReference>
<dbReference type="SUPFAM" id="SSF57850">
    <property type="entry name" value="RING/U-box"/>
    <property type="match status" value="1"/>
</dbReference>
<dbReference type="GO" id="GO:0043161">
    <property type="term" value="P:proteasome-mediated ubiquitin-dependent protein catabolic process"/>
    <property type="evidence" value="ECO:0007669"/>
    <property type="project" value="TreeGrafter"/>
</dbReference>
<evidence type="ECO:0000256" key="2">
    <source>
        <dbReference type="SAM" id="Coils"/>
    </source>
</evidence>
<keyword evidence="7" id="KW-1185">Reference proteome</keyword>
<sequence length="1300" mass="151064">MSSNNPTPSQSNVSISESNPITSQTPSSSSSTEEPISMIASGSGTKRKAIDSISNSYQSLTEFLCPICTGIFEEAQVTRCGHTLKCIRESLIDNHRCPQCNSLNVEYFPNFLINELAMKFERIQKNKKEFSKQTPQRKMKNIQEMILSECDDFDLKEIDLMMKLLQKKKHQLEKELCLRRNQLMQDFLTNAKSKIHREQKLLAERLEIIEKDLNDLHEQMRAEKNRIIYEPMQKIEIEPEKFEKNTKKPDSSLSSLFNHNLTKSKTDLTKNLLGFDTFGTERQQQQGGKSYAQHNPFELNELFEMQRKKLNLYYDCFEKHYFDQCKREQFNDESLKNVHGKSGRFDRFKKDLNQFVLYSQLRPLASLNYAKDSSNIVSSIEFDKDMEFFAIAGVAKKIKIFDYAGVVKDSLGLSYPINDIDCSSKISCLCWNSYYKAMLATSDYEGNVIIWDAFIGQKLNVFQEHQKRCWSVDFNKIDINLVASGSDDTTVKLWSTNMNMSVITLNSSANICSVKFNPKQMHSLAFASADHCVYYYDLRNTKKPLILFNEHRKAVSYVEFLNENELVSASTDSQIKLWNTNQSTSILTYRGHVNEKNFVGLTSNNDFIACGSENNSLYIYYKSIDKQMLTYSFDKWEKEENNDFVSAVCWRRSSNVILAANSQGLIMNQKETELMQGANYQSFSPNRFENYFDTRESSNDSALLFYPQSYSSARRMAVISEIEEHENQIVEEFCLLLDKSRQLFNGLRDLHPYGHKQWQPYFGRTFDVYTKLWKFQQQHRQVLDSKYGLKRWQIGEIASKIGQLYYHYYLRTSETNHLTEAFSFYSAIRSRGYYNKASKEERAELMVKKLRYYARFIVVCLLLKKMKLVRDLIRELSKQIDDYTLTYDPEDQFEWKLVLDEIRSFIEADNVLAVISMNKTPLIVSHRMTSMNVPPLEKVMPSHLVLQEILIVGNCSDQVKFSELTLDMFRMLQALEREPQEDVENQIHQDSSPAPVRQSGTNGLNVNTENGIDYRQIHPRRENPHKYLLFKPTFSQFLLFLSSGFKELPPNGVILIYLSADGYFINSKQPEDIGYDFGGVATNTKLRESVDSSQQRPSASSLLSKESHCLYPGDLYPFGRRPLFIIVDSDNSSAFQHIPRYFGQPLVVLMSPEEYPAPFHDQQSKGSLFTLFLHCPITAICFISNIITLPVILWEKTQQIIDRFFAEAGRLLVRSRSIDLAYIQFYCDDFLRLQMLRFILCSVVLRMHRLFRIRRSYLPKSHPPIPENELMDAPSLRRIILETSVLLDIRSLFTDNDDEN</sequence>
<feature type="compositionally biased region" description="Polar residues" evidence="3">
    <location>
        <begin position="986"/>
        <end position="1009"/>
    </location>
</feature>
<dbReference type="InterPro" id="IPR001680">
    <property type="entry name" value="WD40_rpt"/>
</dbReference>
<evidence type="ECO:0000313" key="5">
    <source>
        <dbReference type="EMBL" id="KAF7493624.1"/>
    </source>
</evidence>
<keyword evidence="4" id="KW-0812">Transmembrane</keyword>
<dbReference type="Proteomes" id="UP000070412">
    <property type="component" value="Unassembled WGS sequence"/>
</dbReference>
<protein>
    <submittedName>
        <fullName evidence="5">Protein SCAI</fullName>
    </submittedName>
</protein>
<reference evidence="7" key="1">
    <citation type="journal article" date="2020" name="PLoS Negl. Trop. Dis.">
        <title>High-quality nuclear genome for Sarcoptes scabiei-A critical resource for a neglected parasite.</title>
        <authorList>
            <person name="Korhonen P.K."/>
            <person name="Gasser R.B."/>
            <person name="Ma G."/>
            <person name="Wang T."/>
            <person name="Stroehlein A.J."/>
            <person name="Young N.D."/>
            <person name="Ang C.S."/>
            <person name="Fernando D.D."/>
            <person name="Lu H.C."/>
            <person name="Taylor S."/>
            <person name="Reynolds S.L."/>
            <person name="Mofiz E."/>
            <person name="Najaraj S.H."/>
            <person name="Gowda H."/>
            <person name="Madugundu A."/>
            <person name="Renuse S."/>
            <person name="Holt D."/>
            <person name="Pandey A."/>
            <person name="Papenfuss A.T."/>
            <person name="Fischer K."/>
        </authorList>
    </citation>
    <scope>NUCLEOTIDE SEQUENCE [LARGE SCALE GENOMIC DNA]</scope>
</reference>
<dbReference type="InterPro" id="IPR042755">
    <property type="entry name" value="COP1"/>
</dbReference>
<feature type="coiled-coil region" evidence="2">
    <location>
        <begin position="199"/>
        <end position="226"/>
    </location>
</feature>
<accession>A0A834RBS7</accession>
<feature type="region of interest" description="Disordered" evidence="3">
    <location>
        <begin position="985"/>
        <end position="1009"/>
    </location>
</feature>
<feature type="transmembrane region" description="Helical" evidence="4">
    <location>
        <begin position="1171"/>
        <end position="1194"/>
    </location>
</feature>
<organism evidence="5">
    <name type="scientific">Sarcoptes scabiei</name>
    <name type="common">Itch mite</name>
    <name type="synonym">Acarus scabiei</name>
    <dbReference type="NCBI Taxonomy" id="52283"/>
    <lineage>
        <taxon>Eukaryota</taxon>
        <taxon>Metazoa</taxon>
        <taxon>Ecdysozoa</taxon>
        <taxon>Arthropoda</taxon>
        <taxon>Chelicerata</taxon>
        <taxon>Arachnida</taxon>
        <taxon>Acari</taxon>
        <taxon>Acariformes</taxon>
        <taxon>Sarcoptiformes</taxon>
        <taxon>Astigmata</taxon>
        <taxon>Psoroptidia</taxon>
        <taxon>Sarcoptoidea</taxon>
        <taxon>Sarcoptidae</taxon>
        <taxon>Sarcoptinae</taxon>
        <taxon>Sarcoptes</taxon>
    </lineage>
</organism>
<dbReference type="PROSITE" id="PS50082">
    <property type="entry name" value="WD_REPEATS_2"/>
    <property type="match status" value="2"/>
</dbReference>
<evidence type="ECO:0000256" key="1">
    <source>
        <dbReference type="PROSITE-ProRule" id="PRU00221"/>
    </source>
</evidence>
<keyword evidence="1" id="KW-0853">WD repeat</keyword>
<proteinExistence type="predicted"/>